<dbReference type="OrthoDB" id="9785847at2"/>
<dbReference type="RefSeq" id="WP_073480165.1">
    <property type="nucleotide sequence ID" value="NZ_FQVN01000001.1"/>
</dbReference>
<evidence type="ECO:0000313" key="4">
    <source>
        <dbReference type="Proteomes" id="UP000184501"/>
    </source>
</evidence>
<dbReference type="Gene3D" id="3.40.50.1820">
    <property type="entry name" value="alpha/beta hydrolase"/>
    <property type="match status" value="1"/>
</dbReference>
<sequence length="276" mass="28903">MRTYVKGSGDARLALTEAGPVDAPAVVLVHGWAQSAESWRAQLADPVLSEEFRVVAVDLRGHGDSDAPADGYADPRVWADDLAAVLAHVGAPAVLVGWSYGGLVVADYLRVHGTGSVAGVVFVGAITEIGRDRRGGAVGATMRGALPAALSDDYAVAVPALTGFFADISPEIPGEVRQRLFAAALRTPPRVRAALFRRTQDSADVLSALDVPTLVVHGRADTVVDPSCAEFAAKQVPGAELSWWDGVGHAPFAERPTEFDAELAAFARRCLTGATR</sequence>
<dbReference type="EMBL" id="FQVN01000001">
    <property type="protein sequence ID" value="SHE49832.1"/>
    <property type="molecule type" value="Genomic_DNA"/>
</dbReference>
<dbReference type="InterPro" id="IPR050266">
    <property type="entry name" value="AB_hydrolase_sf"/>
</dbReference>
<dbReference type="AlphaFoldDB" id="A0A1M4TZ84"/>
<keyword evidence="1" id="KW-0378">Hydrolase</keyword>
<gene>
    <name evidence="3" type="ORF">SAMN05444320_101246</name>
</gene>
<dbReference type="STRING" id="2017.SAMN05444320_101246"/>
<dbReference type="PRINTS" id="PR00111">
    <property type="entry name" value="ABHYDROLASE"/>
</dbReference>
<evidence type="ECO:0000256" key="1">
    <source>
        <dbReference type="ARBA" id="ARBA00022801"/>
    </source>
</evidence>
<dbReference type="PRINTS" id="PR00412">
    <property type="entry name" value="EPOXHYDRLASE"/>
</dbReference>
<name>A0A1M4TZ84_STRHI</name>
<protein>
    <submittedName>
        <fullName evidence="3">Pimeloyl-ACP methyl ester carboxylesterase</fullName>
    </submittedName>
</protein>
<feature type="domain" description="AB hydrolase-1" evidence="2">
    <location>
        <begin position="26"/>
        <end position="259"/>
    </location>
</feature>
<dbReference type="InterPro" id="IPR029058">
    <property type="entry name" value="AB_hydrolase_fold"/>
</dbReference>
<keyword evidence="4" id="KW-1185">Reference proteome</keyword>
<dbReference type="GO" id="GO:0016787">
    <property type="term" value="F:hydrolase activity"/>
    <property type="evidence" value="ECO:0007669"/>
    <property type="project" value="UniProtKB-KW"/>
</dbReference>
<evidence type="ECO:0000313" key="3">
    <source>
        <dbReference type="EMBL" id="SHE49832.1"/>
    </source>
</evidence>
<dbReference type="InterPro" id="IPR000073">
    <property type="entry name" value="AB_hydrolase_1"/>
</dbReference>
<dbReference type="PANTHER" id="PTHR43798">
    <property type="entry name" value="MONOACYLGLYCEROL LIPASE"/>
    <property type="match status" value="1"/>
</dbReference>
<organism evidence="3 4">
    <name type="scientific">Streptoalloteichus hindustanus</name>
    <dbReference type="NCBI Taxonomy" id="2017"/>
    <lineage>
        <taxon>Bacteria</taxon>
        <taxon>Bacillati</taxon>
        <taxon>Actinomycetota</taxon>
        <taxon>Actinomycetes</taxon>
        <taxon>Pseudonocardiales</taxon>
        <taxon>Pseudonocardiaceae</taxon>
        <taxon>Streptoalloteichus</taxon>
    </lineage>
</organism>
<dbReference type="Proteomes" id="UP000184501">
    <property type="component" value="Unassembled WGS sequence"/>
</dbReference>
<dbReference type="Pfam" id="PF12697">
    <property type="entry name" value="Abhydrolase_6"/>
    <property type="match status" value="1"/>
</dbReference>
<proteinExistence type="predicted"/>
<accession>A0A1M4TZ84</accession>
<dbReference type="PANTHER" id="PTHR43798:SF31">
    <property type="entry name" value="AB HYDROLASE SUPERFAMILY PROTEIN YCLE"/>
    <property type="match status" value="1"/>
</dbReference>
<dbReference type="InterPro" id="IPR000639">
    <property type="entry name" value="Epox_hydrolase-like"/>
</dbReference>
<dbReference type="SUPFAM" id="SSF53474">
    <property type="entry name" value="alpha/beta-Hydrolases"/>
    <property type="match status" value="1"/>
</dbReference>
<evidence type="ECO:0000259" key="2">
    <source>
        <dbReference type="Pfam" id="PF12697"/>
    </source>
</evidence>
<dbReference type="GO" id="GO:0016020">
    <property type="term" value="C:membrane"/>
    <property type="evidence" value="ECO:0007669"/>
    <property type="project" value="TreeGrafter"/>
</dbReference>
<reference evidence="3 4" key="1">
    <citation type="submission" date="2016-11" db="EMBL/GenBank/DDBJ databases">
        <authorList>
            <person name="Jaros S."/>
            <person name="Januszkiewicz K."/>
            <person name="Wedrychowicz H."/>
        </authorList>
    </citation>
    <scope>NUCLEOTIDE SEQUENCE [LARGE SCALE GENOMIC DNA]</scope>
    <source>
        <strain evidence="3 4">DSM 44523</strain>
    </source>
</reference>